<dbReference type="OrthoDB" id="3219854at2759"/>
<dbReference type="AlphaFoldDB" id="A0A0B7FZ29"/>
<feature type="domain" description="DUF6535" evidence="2">
    <location>
        <begin position="43"/>
        <end position="223"/>
    </location>
</feature>
<evidence type="ECO:0000256" key="1">
    <source>
        <dbReference type="SAM" id="Phobius"/>
    </source>
</evidence>
<evidence type="ECO:0000259" key="2">
    <source>
        <dbReference type="Pfam" id="PF20153"/>
    </source>
</evidence>
<accession>A0A0B7FZ29</accession>
<name>A0A0B7FZ29_THACB</name>
<keyword evidence="4" id="KW-1185">Reference proteome</keyword>
<keyword evidence="1" id="KW-0812">Transmembrane</keyword>
<feature type="transmembrane region" description="Helical" evidence="1">
    <location>
        <begin position="67"/>
        <end position="84"/>
    </location>
</feature>
<organism evidence="3 4">
    <name type="scientific">Thanatephorus cucumeris (strain AG1-IB / isolate 7/3/14)</name>
    <name type="common">Lettuce bottom rot fungus</name>
    <name type="synonym">Rhizoctonia solani</name>
    <dbReference type="NCBI Taxonomy" id="1108050"/>
    <lineage>
        <taxon>Eukaryota</taxon>
        <taxon>Fungi</taxon>
        <taxon>Dikarya</taxon>
        <taxon>Basidiomycota</taxon>
        <taxon>Agaricomycotina</taxon>
        <taxon>Agaricomycetes</taxon>
        <taxon>Cantharellales</taxon>
        <taxon>Ceratobasidiaceae</taxon>
        <taxon>Rhizoctonia</taxon>
        <taxon>Rhizoctonia solani AG-1</taxon>
    </lineage>
</organism>
<dbReference type="EMBL" id="LN679175">
    <property type="protein sequence ID" value="CEL62970.1"/>
    <property type="molecule type" value="Genomic_DNA"/>
</dbReference>
<feature type="transmembrane region" description="Helical" evidence="1">
    <location>
        <begin position="199"/>
        <end position="223"/>
    </location>
</feature>
<sequence length="1236" mass="139112">MFPSQSAGRERHINMSNYGLPGGDPILDPDEYGTELREEARVWRVYVKEAGRFDAELVDGWNKSLDVILVFSALFSAIATAFLIESSSQLQEEANDVTARTLIVISQTLSVIANNTTPPAPLPSANDTEIPFSPAHSTIVTNILWYLSLSISVATSLLAMLAKEWCHSFMANRTGPPRLQALRRQKRWMMIETWKMRELIAVLPSLIHLSLLLFAVGLCIYVWDLNKGVSIPVMFVTAATLTFYIWSSIAASIIDDFPYTTVISRLVVRCKWILKSYLQQLQWPFSRIRSTPIFMLLSLAHLFYLDRLVKLVSIGTSLISCLVLASVRSRWCMFNCQCVPEVAPVWNCMINWSHRGRHILSGIVASTVGLLREYHQRLGSTLDAFGDSWRERLSTFKHQDTARINSPKVPSLSYSDGASAESIQSPLVSFALQWLITSSEEPMVVDTALQAVAGANQRFYREPLNHCNAASMIAHRLVSGSLYRNMDRADISLYTRALYFLGTSESGTQYKGRMAGEVVARIWDFQSRNDSMVDKLITDGEFEPSDQNLQALGIGSTAASHVLAQLQRHSRHYENINYITRSLTDLLQGHRYGTSPLHLAALLSAINAALLISTCLSVKLLRPILLDWCLDILKNDNDTFHKYEVALMVSVLLNNGISSNDQTRDRIDRMGEAHKRLELLLNNLEPNDETIREWKQNMLRNPYHYGLDPSTQEGYNWVIHKWDKGFEVDDPIPQQLQEIEDAAGSQPFSHPRMYIFVVKKICQSQHPDSYGQASSDLYARCTKLISQLPFPTLSFELSKSLKQYNIIRDLKRLLNQSHEVDRFFAASQLWILLTLHSSSESTIIPGSAAGNDARQLRLELMKYGPEWEDPTERQRLESIIETSGAHVNEENGFFVFRHRLTECLLEANSDLSARISREEVLATLSRLNVPMSQRGLSSFTGLLVIPRTDSPSGSAQFVPFGSIPPSPLGSFKQEEGIWSFPQPLVSDYPPAIQAVSQSHHSSTSEIATKRQQRPWFFPQPAVPHYPPISPTDYNPHRQAQQLSEQSAGTILPRQKRPPPGWAFTLPTTITSDPVIPQIHTGPFTSGHYPAAFGPQEQVAPPTHIPPSFHPYPQLTPQPFHDITQQAWVGSPRIPESFVPFTHPQPIPYTSLVPSEPITYPYIPNKQAIKDNASRLDPQSSSRSDLKVSSKGLCGFNQLAPGTTPPRADLRVLFDHFWLYYQTTRTFQPGLSYTGFK</sequence>
<dbReference type="Proteomes" id="UP000059188">
    <property type="component" value="Unassembled WGS sequence"/>
</dbReference>
<reference evidence="3 4" key="1">
    <citation type="submission" date="2014-11" db="EMBL/GenBank/DDBJ databases">
        <authorList>
            <person name="Wibberg Daniel"/>
        </authorList>
    </citation>
    <scope>NUCLEOTIDE SEQUENCE [LARGE SCALE GENOMIC DNA]</scope>
    <source>
        <strain evidence="3">Rhizoctonia solani AG1-IB 7/3/14</strain>
    </source>
</reference>
<evidence type="ECO:0000313" key="4">
    <source>
        <dbReference type="Proteomes" id="UP000059188"/>
    </source>
</evidence>
<keyword evidence="1" id="KW-1133">Transmembrane helix</keyword>
<proteinExistence type="predicted"/>
<dbReference type="InterPro" id="IPR045338">
    <property type="entry name" value="DUF6535"/>
</dbReference>
<protein>
    <recommendedName>
        <fullName evidence="2">DUF6535 domain-containing protein</fullName>
    </recommendedName>
</protein>
<evidence type="ECO:0000313" key="3">
    <source>
        <dbReference type="EMBL" id="CEL62970.1"/>
    </source>
</evidence>
<dbReference type="STRING" id="1108050.A0A0B7FZ29"/>
<gene>
    <name evidence="3" type="ORF">RSOLAG1IB_10617</name>
</gene>
<dbReference type="Pfam" id="PF20153">
    <property type="entry name" value="DUF6535"/>
    <property type="match status" value="1"/>
</dbReference>
<keyword evidence="1" id="KW-0472">Membrane</keyword>
<feature type="transmembrane region" description="Helical" evidence="1">
    <location>
        <begin position="143"/>
        <end position="162"/>
    </location>
</feature>